<gene>
    <name evidence="2" type="ORF">ABID44_001997</name>
</gene>
<keyword evidence="3" id="KW-1185">Reference proteome</keyword>
<evidence type="ECO:0000313" key="3">
    <source>
        <dbReference type="Proteomes" id="UP001549143"/>
    </source>
</evidence>
<dbReference type="EMBL" id="JBEPMN010000006">
    <property type="protein sequence ID" value="MET3661669.1"/>
    <property type="molecule type" value="Genomic_DNA"/>
</dbReference>
<dbReference type="SUPFAM" id="SSF47336">
    <property type="entry name" value="ACP-like"/>
    <property type="match status" value="1"/>
</dbReference>
<name>A0ABV2KNP3_9HYPH</name>
<reference evidence="2 3" key="1">
    <citation type="submission" date="2024-06" db="EMBL/GenBank/DDBJ databases">
        <title>Genomic Encyclopedia of Type Strains, Phase IV (KMG-IV): sequencing the most valuable type-strain genomes for metagenomic binning, comparative biology and taxonomic classification.</title>
        <authorList>
            <person name="Goeker M."/>
        </authorList>
    </citation>
    <scope>NUCLEOTIDE SEQUENCE [LARGE SCALE GENOMIC DNA]</scope>
    <source>
        <strain evidence="2 3">DSM 19730</strain>
    </source>
</reference>
<feature type="domain" description="Carrier" evidence="1">
    <location>
        <begin position="4"/>
        <end position="82"/>
    </location>
</feature>
<evidence type="ECO:0000313" key="2">
    <source>
        <dbReference type="EMBL" id="MET3661669.1"/>
    </source>
</evidence>
<dbReference type="RefSeq" id="WP_354151547.1">
    <property type="nucleotide sequence ID" value="NZ_JBEPMN010000006.1"/>
</dbReference>
<accession>A0ABV2KNP3</accession>
<sequence>MSETAQSQVRIFVVDNFLFGDQDALSGDDQSLIEHDVIDSTGVLELVSFIEERFGIAMSDAEIAPANLDSVSRIAAFIERKRAAVS</sequence>
<protein>
    <submittedName>
        <fullName evidence="2">Acyl carrier protein</fullName>
    </submittedName>
</protein>
<organism evidence="2 3">
    <name type="scientific">Aquamicrobium ahrensii</name>
    <dbReference type="NCBI Taxonomy" id="469551"/>
    <lineage>
        <taxon>Bacteria</taxon>
        <taxon>Pseudomonadati</taxon>
        <taxon>Pseudomonadota</taxon>
        <taxon>Alphaproteobacteria</taxon>
        <taxon>Hyphomicrobiales</taxon>
        <taxon>Phyllobacteriaceae</taxon>
        <taxon>Aquamicrobium</taxon>
    </lineage>
</organism>
<dbReference type="InterPro" id="IPR036736">
    <property type="entry name" value="ACP-like_sf"/>
</dbReference>
<dbReference type="Gene3D" id="1.10.1200.10">
    <property type="entry name" value="ACP-like"/>
    <property type="match status" value="1"/>
</dbReference>
<evidence type="ECO:0000259" key="1">
    <source>
        <dbReference type="PROSITE" id="PS50075"/>
    </source>
</evidence>
<comment type="caution">
    <text evidence="2">The sequence shown here is derived from an EMBL/GenBank/DDBJ whole genome shotgun (WGS) entry which is preliminary data.</text>
</comment>
<dbReference type="PROSITE" id="PS50075">
    <property type="entry name" value="CARRIER"/>
    <property type="match status" value="1"/>
</dbReference>
<proteinExistence type="predicted"/>
<dbReference type="Proteomes" id="UP001549143">
    <property type="component" value="Unassembled WGS sequence"/>
</dbReference>
<dbReference type="InterPro" id="IPR009081">
    <property type="entry name" value="PP-bd_ACP"/>
</dbReference>